<dbReference type="NCBIfam" id="NF005836">
    <property type="entry name" value="PRK07740.1"/>
    <property type="match status" value="1"/>
</dbReference>
<dbReference type="InterPro" id="IPR012337">
    <property type="entry name" value="RNaseH-like_sf"/>
</dbReference>
<dbReference type="EC" id="2.7.7.7" evidence="5"/>
<dbReference type="InterPro" id="IPR036397">
    <property type="entry name" value="RNaseH_sf"/>
</dbReference>
<dbReference type="CDD" id="cd06127">
    <property type="entry name" value="DEDDh"/>
    <property type="match status" value="1"/>
</dbReference>
<sequence>MYEQRGFRQWVSRLLSLGLTKEQLLGISENKYSAFHQEAWIRSILKEVQRNRMHLHISLEEVPFFVLDTETTGFYPQLGDEIIAMAAAKTINARIQDFYFSLIKPNGIIPNQITELTGITNKDVESAPCLAEEMTKLLAFLENGVIIGYHISHDIIFINHFLWTQYRTKLTHRYLEIRAIVELLHGKGTFPTLDEALVHYSIHCEKRHTADGDVRAMTELWGYLLKELKNNKIETLYDLYNALSLH</sequence>
<dbReference type="Gene3D" id="3.30.420.10">
    <property type="entry name" value="Ribonuclease H-like superfamily/Ribonuclease H"/>
    <property type="match status" value="1"/>
</dbReference>
<keyword evidence="2" id="KW-0378">Hydrolase</keyword>
<keyword evidence="3" id="KW-0269">Exonuclease</keyword>
<evidence type="ECO:0000256" key="1">
    <source>
        <dbReference type="ARBA" id="ARBA00022722"/>
    </source>
</evidence>
<organism evidence="5 6">
    <name type="scientific">[Anoxybacillus] calidus</name>
    <dbReference type="NCBI Taxonomy" id="575178"/>
    <lineage>
        <taxon>Bacteria</taxon>
        <taxon>Bacillati</taxon>
        <taxon>Bacillota</taxon>
        <taxon>Bacilli</taxon>
        <taxon>Bacillales</taxon>
        <taxon>Anoxybacillaceae</taxon>
        <taxon>Paranoxybacillus</taxon>
    </lineage>
</organism>
<dbReference type="Pfam" id="PF00929">
    <property type="entry name" value="RNase_T"/>
    <property type="match status" value="1"/>
</dbReference>
<dbReference type="GO" id="GO:0003676">
    <property type="term" value="F:nucleic acid binding"/>
    <property type="evidence" value="ECO:0007669"/>
    <property type="project" value="InterPro"/>
</dbReference>
<dbReference type="AlphaFoldDB" id="A0A7V9YXL7"/>
<protein>
    <submittedName>
        <fullName evidence="5">DNA polymerase-3 subunit epsilon</fullName>
        <ecNumber evidence="5">2.7.7.7</ecNumber>
    </submittedName>
</protein>
<dbReference type="SMART" id="SM00479">
    <property type="entry name" value="EXOIII"/>
    <property type="match status" value="1"/>
</dbReference>
<evidence type="ECO:0000256" key="3">
    <source>
        <dbReference type="ARBA" id="ARBA00022839"/>
    </source>
</evidence>
<evidence type="ECO:0000313" key="6">
    <source>
        <dbReference type="Proteomes" id="UP000580891"/>
    </source>
</evidence>
<keyword evidence="1" id="KW-0540">Nuclease</keyword>
<evidence type="ECO:0000313" key="5">
    <source>
        <dbReference type="EMBL" id="MBA2870319.1"/>
    </source>
</evidence>
<dbReference type="SUPFAM" id="SSF53098">
    <property type="entry name" value="Ribonuclease H-like"/>
    <property type="match status" value="1"/>
</dbReference>
<gene>
    <name evidence="5" type="ORF">HNQ85_000577</name>
</gene>
<dbReference type="PANTHER" id="PTHR30231:SF4">
    <property type="entry name" value="PROTEIN NEN2"/>
    <property type="match status" value="1"/>
</dbReference>
<dbReference type="PANTHER" id="PTHR30231">
    <property type="entry name" value="DNA POLYMERASE III SUBUNIT EPSILON"/>
    <property type="match status" value="1"/>
</dbReference>
<proteinExistence type="predicted"/>
<dbReference type="InterPro" id="IPR013520">
    <property type="entry name" value="Ribonucl_H"/>
</dbReference>
<dbReference type="GO" id="GO:0003887">
    <property type="term" value="F:DNA-directed DNA polymerase activity"/>
    <property type="evidence" value="ECO:0007669"/>
    <property type="project" value="UniProtKB-EC"/>
</dbReference>
<feature type="domain" description="Exonuclease" evidence="4">
    <location>
        <begin position="63"/>
        <end position="230"/>
    </location>
</feature>
<accession>A0A7V9YXL7</accession>
<dbReference type="RefSeq" id="WP_181535995.1">
    <property type="nucleotide sequence ID" value="NZ_JACDUU010000001.1"/>
</dbReference>
<keyword evidence="5" id="KW-0548">Nucleotidyltransferase</keyword>
<dbReference type="Proteomes" id="UP000580891">
    <property type="component" value="Unassembled WGS sequence"/>
</dbReference>
<keyword evidence="5" id="KW-0808">Transferase</keyword>
<name>A0A7V9YXL7_9BACL</name>
<evidence type="ECO:0000256" key="2">
    <source>
        <dbReference type="ARBA" id="ARBA00022801"/>
    </source>
</evidence>
<evidence type="ECO:0000259" key="4">
    <source>
        <dbReference type="SMART" id="SM00479"/>
    </source>
</evidence>
<dbReference type="GO" id="GO:0008408">
    <property type="term" value="F:3'-5' exonuclease activity"/>
    <property type="evidence" value="ECO:0007669"/>
    <property type="project" value="TreeGrafter"/>
</dbReference>
<dbReference type="EMBL" id="JACDUU010000001">
    <property type="protein sequence ID" value="MBA2870319.1"/>
    <property type="molecule type" value="Genomic_DNA"/>
</dbReference>
<reference evidence="5 6" key="1">
    <citation type="submission" date="2020-07" db="EMBL/GenBank/DDBJ databases">
        <title>Genomic Encyclopedia of Type Strains, Phase IV (KMG-IV): sequencing the most valuable type-strain genomes for metagenomic binning, comparative biology and taxonomic classification.</title>
        <authorList>
            <person name="Goeker M."/>
        </authorList>
    </citation>
    <scope>NUCLEOTIDE SEQUENCE [LARGE SCALE GENOMIC DNA]</scope>
    <source>
        <strain evidence="5 6">DSM 25220</strain>
    </source>
</reference>
<keyword evidence="6" id="KW-1185">Reference proteome</keyword>
<comment type="caution">
    <text evidence="5">The sequence shown here is derived from an EMBL/GenBank/DDBJ whole genome shotgun (WGS) entry which is preliminary data.</text>
</comment>